<evidence type="ECO:0000256" key="1">
    <source>
        <dbReference type="ARBA" id="ARBA00004370"/>
    </source>
</evidence>
<dbReference type="AlphaFoldDB" id="A0A4Q1D173"/>
<dbReference type="Gene3D" id="3.40.50.720">
    <property type="entry name" value="NAD(P)-binding Rossmann-like Domain"/>
    <property type="match status" value="1"/>
</dbReference>
<dbReference type="InterPro" id="IPR001509">
    <property type="entry name" value="Epimerase_deHydtase"/>
</dbReference>
<reference evidence="4 5" key="1">
    <citation type="submission" date="2019-01" db="EMBL/GenBank/DDBJ databases">
        <title>Filimonas sp. strain TTM-71.</title>
        <authorList>
            <person name="Chen W.-M."/>
        </authorList>
    </citation>
    <scope>NUCLEOTIDE SEQUENCE [LARGE SCALE GENOMIC DNA]</scope>
    <source>
        <strain evidence="4 5">TTM-71</strain>
    </source>
</reference>
<dbReference type="Pfam" id="PF01370">
    <property type="entry name" value="Epimerase"/>
    <property type="match status" value="1"/>
</dbReference>
<dbReference type="InterPro" id="IPR036291">
    <property type="entry name" value="NAD(P)-bd_dom_sf"/>
</dbReference>
<evidence type="ECO:0000256" key="2">
    <source>
        <dbReference type="ARBA" id="ARBA00023136"/>
    </source>
</evidence>
<comment type="caution">
    <text evidence="4">The sequence shown here is derived from an EMBL/GenBank/DDBJ whole genome shotgun (WGS) entry which is preliminary data.</text>
</comment>
<keyword evidence="5" id="KW-1185">Reference proteome</keyword>
<feature type="domain" description="NAD-dependent epimerase/dehydratase" evidence="3">
    <location>
        <begin position="5"/>
        <end position="113"/>
    </location>
</feature>
<dbReference type="EMBL" id="SDHZ01000005">
    <property type="protein sequence ID" value="RXK80745.1"/>
    <property type="molecule type" value="Genomic_DNA"/>
</dbReference>
<dbReference type="PANTHER" id="PTHR14097:SF7">
    <property type="entry name" value="OXIDOREDUCTASE HTATIP2"/>
    <property type="match status" value="1"/>
</dbReference>
<gene>
    <name evidence="4" type="ORF">ESB13_21505</name>
</gene>
<dbReference type="OrthoDB" id="9798632at2"/>
<protein>
    <submittedName>
        <fullName evidence="4">NAD-dependent epimerase/dehydratase family protein</fullName>
    </submittedName>
</protein>
<proteinExistence type="predicted"/>
<dbReference type="SUPFAM" id="SSF51735">
    <property type="entry name" value="NAD(P)-binding Rossmann-fold domains"/>
    <property type="match status" value="1"/>
</dbReference>
<dbReference type="Proteomes" id="UP000290545">
    <property type="component" value="Unassembled WGS sequence"/>
</dbReference>
<evidence type="ECO:0000313" key="5">
    <source>
        <dbReference type="Proteomes" id="UP000290545"/>
    </source>
</evidence>
<keyword evidence="2" id="KW-0472">Membrane</keyword>
<dbReference type="RefSeq" id="WP_129005772.1">
    <property type="nucleotide sequence ID" value="NZ_SDHZ01000005.1"/>
</dbReference>
<organism evidence="4 5">
    <name type="scientific">Filimonas effusa</name>
    <dbReference type="NCBI Taxonomy" id="2508721"/>
    <lineage>
        <taxon>Bacteria</taxon>
        <taxon>Pseudomonadati</taxon>
        <taxon>Bacteroidota</taxon>
        <taxon>Chitinophagia</taxon>
        <taxon>Chitinophagales</taxon>
        <taxon>Chitinophagaceae</taxon>
        <taxon>Filimonas</taxon>
    </lineage>
</organism>
<sequence length="217" mass="24029">MKTAIVIGGTGLVGNALVLQLLNSTHFGQVLVFGRRSLELVHEKLQEHIINFDKPQLWKHLVKGDVFFSCLGTTLRQAGSKDAQYRVDYQYQFSMASVAAENKVPAYILVSSVGADSNSRLFYTRMKGQLDEGVSRLPFIQTAIIRPGALYGSRKKFRPGETASVGLLKLLNAVGILRKYRPITGKQVANAMIQIALGEKRGVTIYENDQLFELAVK</sequence>
<comment type="subcellular location">
    <subcellularLocation>
        <location evidence="1">Membrane</location>
    </subcellularLocation>
</comment>
<name>A0A4Q1D173_9BACT</name>
<accession>A0A4Q1D173</accession>
<dbReference type="PANTHER" id="PTHR14097">
    <property type="entry name" value="OXIDOREDUCTASE HTATIP2"/>
    <property type="match status" value="1"/>
</dbReference>
<evidence type="ECO:0000313" key="4">
    <source>
        <dbReference type="EMBL" id="RXK80745.1"/>
    </source>
</evidence>
<dbReference type="GO" id="GO:0016020">
    <property type="term" value="C:membrane"/>
    <property type="evidence" value="ECO:0007669"/>
    <property type="project" value="UniProtKB-SubCell"/>
</dbReference>
<evidence type="ECO:0000259" key="3">
    <source>
        <dbReference type="Pfam" id="PF01370"/>
    </source>
</evidence>